<gene>
    <name evidence="2" type="ORF">RM540_12975</name>
</gene>
<evidence type="ECO:0000313" key="2">
    <source>
        <dbReference type="EMBL" id="MDT0632667.1"/>
    </source>
</evidence>
<dbReference type="RefSeq" id="WP_311664772.1">
    <property type="nucleotide sequence ID" value="NZ_JAVRHT010000034.1"/>
</dbReference>
<name>A0ABU3BTQ2_9BACT</name>
<keyword evidence="3" id="KW-1185">Reference proteome</keyword>
<feature type="signal peptide" evidence="1">
    <location>
        <begin position="1"/>
        <end position="22"/>
    </location>
</feature>
<evidence type="ECO:0000313" key="3">
    <source>
        <dbReference type="Proteomes" id="UP001267426"/>
    </source>
</evidence>
<evidence type="ECO:0000256" key="1">
    <source>
        <dbReference type="SAM" id="SignalP"/>
    </source>
</evidence>
<comment type="caution">
    <text evidence="2">The sequence shown here is derived from an EMBL/GenBank/DDBJ whole genome shotgun (WGS) entry which is preliminary data.</text>
</comment>
<dbReference type="EMBL" id="JAVRHT010000034">
    <property type="protein sequence ID" value="MDT0632667.1"/>
    <property type="molecule type" value="Genomic_DNA"/>
</dbReference>
<reference evidence="2 3" key="1">
    <citation type="submission" date="2023-09" db="EMBL/GenBank/DDBJ databases">
        <authorList>
            <person name="Rey-Velasco X."/>
        </authorList>
    </citation>
    <scope>NUCLEOTIDE SEQUENCE [LARGE SCALE GENOMIC DNA]</scope>
    <source>
        <strain evidence="2 3">F394</strain>
    </source>
</reference>
<protein>
    <submittedName>
        <fullName evidence="2">Uncharacterized protein</fullName>
    </submittedName>
</protein>
<organism evidence="2 3">
    <name type="scientific">Rubrivirga litoralis</name>
    <dbReference type="NCBI Taxonomy" id="3075598"/>
    <lineage>
        <taxon>Bacteria</taxon>
        <taxon>Pseudomonadati</taxon>
        <taxon>Rhodothermota</taxon>
        <taxon>Rhodothermia</taxon>
        <taxon>Rhodothermales</taxon>
        <taxon>Rubricoccaceae</taxon>
        <taxon>Rubrivirga</taxon>
    </lineage>
</organism>
<dbReference type="PROSITE" id="PS51257">
    <property type="entry name" value="PROKAR_LIPOPROTEIN"/>
    <property type="match status" value="1"/>
</dbReference>
<dbReference type="Proteomes" id="UP001267426">
    <property type="component" value="Unassembled WGS sequence"/>
</dbReference>
<feature type="chain" id="PRO_5047375964" evidence="1">
    <location>
        <begin position="23"/>
        <end position="100"/>
    </location>
</feature>
<accession>A0ABU3BTQ2</accession>
<proteinExistence type="predicted"/>
<keyword evidence="1" id="KW-0732">Signal</keyword>
<sequence>MRIYLTSAFAAALLIGAPLTFTGCETETQREVESDGDVDYDTELGVDEAAVDEIQTDAEVIGNEVEEGAREVGDNIEDAAQDAGDAIDRNVDLGENAENQ</sequence>